<dbReference type="Proteomes" id="UP000663882">
    <property type="component" value="Unassembled WGS sequence"/>
</dbReference>
<comment type="caution">
    <text evidence="3">The sequence shown here is derived from an EMBL/GenBank/DDBJ whole genome shotgun (WGS) entry which is preliminary data.</text>
</comment>
<evidence type="ECO:0000256" key="1">
    <source>
        <dbReference type="SAM" id="MobiDB-lite"/>
    </source>
</evidence>
<dbReference type="EMBL" id="CAJNOO010000009">
    <property type="protein sequence ID" value="CAF0737680.1"/>
    <property type="molecule type" value="Genomic_DNA"/>
</dbReference>
<feature type="compositionally biased region" description="Basic and acidic residues" evidence="1">
    <location>
        <begin position="64"/>
        <end position="74"/>
    </location>
</feature>
<dbReference type="EMBL" id="CAJOAX010000924">
    <property type="protein sequence ID" value="CAF3667110.1"/>
    <property type="molecule type" value="Genomic_DNA"/>
</dbReference>
<sequence length="191" mass="22530">MFNLKKGKNSILIFECLTAERDQYESQLEQEKQTIQRLIQELRNETKQQREDERAVTDQNKQVRSYEEKLKQNENQETAAQNDELMATLDETQAEANLKDAQWALDKPERKLKNMKDANVEDSDAINKAHIDYQHCLTNFNQLKNTLENRRRVLATRKQSHLEAQTLVNTTRQELQEAKNSLERKEEKLAN</sequence>
<evidence type="ECO:0000313" key="2">
    <source>
        <dbReference type="EMBL" id="CAF0737680.1"/>
    </source>
</evidence>
<gene>
    <name evidence="3" type="ORF">OTI717_LOCUS10309</name>
    <name evidence="2" type="ORF">RFH988_LOCUS540</name>
</gene>
<name>A0A818S5Z7_9BILA</name>
<reference evidence="3" key="1">
    <citation type="submission" date="2021-02" db="EMBL/GenBank/DDBJ databases">
        <authorList>
            <person name="Nowell W R."/>
        </authorList>
    </citation>
    <scope>NUCLEOTIDE SEQUENCE</scope>
</reference>
<feature type="region of interest" description="Disordered" evidence="1">
    <location>
        <begin position="45"/>
        <end position="78"/>
    </location>
</feature>
<proteinExistence type="predicted"/>
<evidence type="ECO:0000313" key="4">
    <source>
        <dbReference type="Proteomes" id="UP000663823"/>
    </source>
</evidence>
<evidence type="ECO:0000313" key="3">
    <source>
        <dbReference type="EMBL" id="CAF3667110.1"/>
    </source>
</evidence>
<dbReference type="AlphaFoldDB" id="A0A818S5Z7"/>
<dbReference type="Proteomes" id="UP000663823">
    <property type="component" value="Unassembled WGS sequence"/>
</dbReference>
<feature type="compositionally biased region" description="Basic and acidic residues" evidence="1">
    <location>
        <begin position="45"/>
        <end position="56"/>
    </location>
</feature>
<accession>A0A818S5Z7</accession>
<organism evidence="3 4">
    <name type="scientific">Rotaria sordida</name>
    <dbReference type="NCBI Taxonomy" id="392033"/>
    <lineage>
        <taxon>Eukaryota</taxon>
        <taxon>Metazoa</taxon>
        <taxon>Spiralia</taxon>
        <taxon>Gnathifera</taxon>
        <taxon>Rotifera</taxon>
        <taxon>Eurotatoria</taxon>
        <taxon>Bdelloidea</taxon>
        <taxon>Philodinida</taxon>
        <taxon>Philodinidae</taxon>
        <taxon>Rotaria</taxon>
    </lineage>
</organism>
<protein>
    <submittedName>
        <fullName evidence="3">Uncharacterized protein</fullName>
    </submittedName>
</protein>